<dbReference type="InterPro" id="IPR051257">
    <property type="entry name" value="Diverse_CBS-Domain"/>
</dbReference>
<dbReference type="SUPFAM" id="SSF54631">
    <property type="entry name" value="CBS-domain pair"/>
    <property type="match status" value="1"/>
</dbReference>
<dbReference type="Pfam" id="PF10335">
    <property type="entry name" value="DUF294_C"/>
    <property type="match status" value="1"/>
</dbReference>
<proteinExistence type="predicted"/>
<dbReference type="InterPro" id="IPR018490">
    <property type="entry name" value="cNMP-bd_dom_sf"/>
</dbReference>
<name>A0A318RCS2_WILLI</name>
<dbReference type="SMART" id="SM00116">
    <property type="entry name" value="CBS"/>
    <property type="match status" value="2"/>
</dbReference>
<dbReference type="SUPFAM" id="SSF81301">
    <property type="entry name" value="Nucleotidyltransferase"/>
    <property type="match status" value="1"/>
</dbReference>
<dbReference type="EMBL" id="QJSP01000017">
    <property type="protein sequence ID" value="PYE13281.1"/>
    <property type="molecule type" value="Genomic_DNA"/>
</dbReference>
<dbReference type="PANTHER" id="PTHR43080">
    <property type="entry name" value="CBS DOMAIN-CONTAINING PROTEIN CBSX3, MITOCHONDRIAL"/>
    <property type="match status" value="1"/>
</dbReference>
<dbReference type="AlphaFoldDB" id="A0A318RCS2"/>
<dbReference type="Pfam" id="PF00571">
    <property type="entry name" value="CBS"/>
    <property type="match status" value="1"/>
</dbReference>
<reference evidence="4 5" key="1">
    <citation type="submission" date="2018-06" db="EMBL/GenBank/DDBJ databases">
        <title>Genomic Encyclopedia of Type Strains, Phase IV (KMG-IV): sequencing the most valuable type-strain genomes for metagenomic binning, comparative biology and taxonomic classification.</title>
        <authorList>
            <person name="Goeker M."/>
        </authorList>
    </citation>
    <scope>NUCLEOTIDE SEQUENCE [LARGE SCALE GENOMIC DNA]</scope>
    <source>
        <strain evidence="4 5">DSM 45521</strain>
    </source>
</reference>
<dbReference type="GO" id="GO:0008773">
    <property type="term" value="F:[protein-PII] uridylyltransferase activity"/>
    <property type="evidence" value="ECO:0007669"/>
    <property type="project" value="InterPro"/>
</dbReference>
<dbReference type="Gene3D" id="3.10.580.10">
    <property type="entry name" value="CBS-domain"/>
    <property type="match status" value="1"/>
</dbReference>
<dbReference type="InterPro" id="IPR046342">
    <property type="entry name" value="CBS_dom_sf"/>
</dbReference>
<dbReference type="PANTHER" id="PTHR43080:SF2">
    <property type="entry name" value="CBS DOMAIN-CONTAINING PROTEIN"/>
    <property type="match status" value="1"/>
</dbReference>
<dbReference type="Gene3D" id="2.60.120.10">
    <property type="entry name" value="Jelly Rolls"/>
    <property type="match status" value="1"/>
</dbReference>
<evidence type="ECO:0000313" key="5">
    <source>
        <dbReference type="Proteomes" id="UP000247591"/>
    </source>
</evidence>
<accession>A0A318RCS2</accession>
<comment type="caution">
    <text evidence="4">The sequence shown here is derived from an EMBL/GenBank/DDBJ whole genome shotgun (WGS) entry which is preliminary data.</text>
</comment>
<dbReference type="CDD" id="cd00038">
    <property type="entry name" value="CAP_ED"/>
    <property type="match status" value="1"/>
</dbReference>
<gene>
    <name evidence="4" type="ORF">DFR67_11751</name>
</gene>
<feature type="domain" description="CBS" evidence="3">
    <location>
        <begin position="222"/>
        <end position="279"/>
    </location>
</feature>
<dbReference type="SUPFAM" id="SSF51206">
    <property type="entry name" value="cAMP-binding domain-like"/>
    <property type="match status" value="1"/>
</dbReference>
<dbReference type="InterPro" id="IPR043519">
    <property type="entry name" value="NT_sf"/>
</dbReference>
<dbReference type="InterPro" id="IPR000595">
    <property type="entry name" value="cNMP-bd_dom"/>
</dbReference>
<sequence>MSWHDERMVSIAEFLSGYPPFDSLAADELARIAAASRLEDHASGSQIMDGFTDQVEELAVVVAGQVELWNSPDHKPDGPDEILGPGGVFGYSAMLTGSSIGPLAIAAGPVQACRIPGPIVRPVFSSLAGAEFLARKLTVAQRTDSLSINDYGTVDELIRTAPVVGRGDMTVQQAAQKISEHHSGYIVIPCADGRFGVLTDRDIRARVVAAGGDLQQPVEQVMTFPAITAATSAPASDVLVDILEQDLTCVPVVDPGGRLKGVVLPGDFVNAPAGVSVTLREQISRSDSIETLQERGRRMRYLVADLLRRGRPSFEVTAVLSVVTDAVVRRALEMVLAEHPELDPAALTWLSLGSNARREPVLSSDVDSAVSFDESVSSPDEMARYRAAFGEVGEVLRGCGLAGDRNGATAAMPLFARTHGQWREAAQQWLVSPLDNKGMILASLLLDGRPIWGDPGATAVSEVFGELRKHPGTMRLLLAESLSYRAKVRSMRDVLSRRGGTFDIKGHALIPVINIARWAALSVQSPELGTRARLAAAAGSPMLTDDNAHTLIEVFEVLQKIRLTYQVAQVDRGEVATDVLTMQRLSPLDRSLVGQAVREVSAVQRRMENMSHYLSVKEWAEPDT</sequence>
<dbReference type="InterPro" id="IPR018821">
    <property type="entry name" value="DUF294_put_nucleoTrafse_sb-bd"/>
</dbReference>
<dbReference type="InterPro" id="IPR005105">
    <property type="entry name" value="GlnD_Uridyltrans_N"/>
</dbReference>
<evidence type="ECO:0000256" key="1">
    <source>
        <dbReference type="ARBA" id="ARBA00023122"/>
    </source>
</evidence>
<dbReference type="PROSITE" id="PS51371">
    <property type="entry name" value="CBS"/>
    <property type="match status" value="1"/>
</dbReference>
<dbReference type="Proteomes" id="UP000247591">
    <property type="component" value="Unassembled WGS sequence"/>
</dbReference>
<organism evidence="4 5">
    <name type="scientific">Williamsia limnetica</name>
    <dbReference type="NCBI Taxonomy" id="882452"/>
    <lineage>
        <taxon>Bacteria</taxon>
        <taxon>Bacillati</taxon>
        <taxon>Actinomycetota</taxon>
        <taxon>Actinomycetes</taxon>
        <taxon>Mycobacteriales</taxon>
        <taxon>Nocardiaceae</taxon>
        <taxon>Williamsia</taxon>
    </lineage>
</organism>
<evidence type="ECO:0000256" key="2">
    <source>
        <dbReference type="PROSITE-ProRule" id="PRU00703"/>
    </source>
</evidence>
<evidence type="ECO:0000313" key="4">
    <source>
        <dbReference type="EMBL" id="PYE13281.1"/>
    </source>
</evidence>
<dbReference type="InterPro" id="IPR000644">
    <property type="entry name" value="CBS_dom"/>
</dbReference>
<dbReference type="CDD" id="cd05401">
    <property type="entry name" value="NT_GlnE_GlnD_like"/>
    <property type="match status" value="1"/>
</dbReference>
<evidence type="ECO:0000259" key="3">
    <source>
        <dbReference type="PROSITE" id="PS51371"/>
    </source>
</evidence>
<keyword evidence="5" id="KW-1185">Reference proteome</keyword>
<dbReference type="Pfam" id="PF03445">
    <property type="entry name" value="DUF294"/>
    <property type="match status" value="1"/>
</dbReference>
<protein>
    <submittedName>
        <fullName evidence="4">CBS domain-containing protein</fullName>
    </submittedName>
</protein>
<keyword evidence="1 2" id="KW-0129">CBS domain</keyword>
<dbReference type="InterPro" id="IPR014710">
    <property type="entry name" value="RmlC-like_jellyroll"/>
</dbReference>